<comment type="caution">
    <text evidence="6">The sequence shown here is derived from an EMBL/GenBank/DDBJ whole genome shotgun (WGS) entry which is preliminary data.</text>
</comment>
<dbReference type="GO" id="GO:0060294">
    <property type="term" value="P:cilium movement involved in cell motility"/>
    <property type="evidence" value="ECO:0007669"/>
    <property type="project" value="UniProtKB-UniRule"/>
</dbReference>
<dbReference type="GO" id="GO:0060271">
    <property type="term" value="P:cilium assembly"/>
    <property type="evidence" value="ECO:0007669"/>
    <property type="project" value="UniProtKB-UniRule"/>
</dbReference>
<dbReference type="InterPro" id="IPR048256">
    <property type="entry name" value="Tektin-like"/>
</dbReference>
<sequence length="431" mass="49462">MSSENAGGDSTTYQGGISTIGLRSAKHTPAEWMQYHEIMCGQAAYERGVAERNKQSSSDAIKTTEAVTYKIQADSTKRIKERLHDILFWKQELEREICDITSEIQSLIGEKRRLERALLETEFPLMIATENLNIRDCRRGIDKVADKVEFELLKELDIIQNVQELLKKAIGQAENQIAQERSVKELLEMNWSDKMEDEELDTRAGNLTNGCTNKQFYSGVALFHDNMSTPESWAAAAHDIIRQSETERIASQDLRSLIGNLLTDTSRDLRTQYDNVLRAFKENVDNLTIAKVRLECELQKAIFLPFTKVVDEISLQEHSIAELREAIRAKDDPLKVAQTRLHIRNFRPNMELCKDPAMSCLVSEVDVLTQSLDELLNQAAMTENKLKDLHDRQMELEKEIELKKETIYIDEIQCLPKRRIYPSALRLQGFN</sequence>
<name>A0AAV2TWK8_CALDB</name>
<evidence type="ECO:0000256" key="2">
    <source>
        <dbReference type="ARBA" id="ARBA00022490"/>
    </source>
</evidence>
<proteinExistence type="inferred from homology"/>
<evidence type="ECO:0000256" key="1">
    <source>
        <dbReference type="ARBA" id="ARBA00007209"/>
    </source>
</evidence>
<evidence type="ECO:0000256" key="5">
    <source>
        <dbReference type="SAM" id="Coils"/>
    </source>
</evidence>
<evidence type="ECO:0000256" key="4">
    <source>
        <dbReference type="RuleBase" id="RU367040"/>
    </source>
</evidence>
<dbReference type="PANTHER" id="PTHR19960:SF12">
    <property type="entry name" value="TEKTIN-4"/>
    <property type="match status" value="1"/>
</dbReference>
<dbReference type="AlphaFoldDB" id="A0AAV2TWK8"/>
<dbReference type="GO" id="GO:0005930">
    <property type="term" value="C:axoneme"/>
    <property type="evidence" value="ECO:0007669"/>
    <property type="project" value="UniProtKB-SubCell"/>
</dbReference>
<dbReference type="Proteomes" id="UP001497525">
    <property type="component" value="Unassembled WGS sequence"/>
</dbReference>
<reference evidence="6" key="1">
    <citation type="submission" date="2024-06" db="EMBL/GenBank/DDBJ databases">
        <authorList>
            <person name="Liu X."/>
            <person name="Lenzi L."/>
            <person name="Haldenby T S."/>
            <person name="Uol C."/>
        </authorList>
    </citation>
    <scope>NUCLEOTIDE SEQUENCE</scope>
</reference>
<keyword evidence="3 5" id="KW-0175">Coiled coil</keyword>
<dbReference type="PANTHER" id="PTHR19960">
    <property type="entry name" value="TEKTIN"/>
    <property type="match status" value="1"/>
</dbReference>
<evidence type="ECO:0000313" key="6">
    <source>
        <dbReference type="EMBL" id="CAL5141237.1"/>
    </source>
</evidence>
<keyword evidence="4" id="KW-0969">Cilium</keyword>
<dbReference type="EMBL" id="CAXLJL010000823">
    <property type="protein sequence ID" value="CAL5141237.1"/>
    <property type="molecule type" value="Genomic_DNA"/>
</dbReference>
<accession>A0AAV2TWK8</accession>
<keyword evidence="2" id="KW-0963">Cytoplasm</keyword>
<organism evidence="6 7">
    <name type="scientific">Calicophoron daubneyi</name>
    <name type="common">Rumen fluke</name>
    <name type="synonym">Paramphistomum daubneyi</name>
    <dbReference type="NCBI Taxonomy" id="300641"/>
    <lineage>
        <taxon>Eukaryota</taxon>
        <taxon>Metazoa</taxon>
        <taxon>Spiralia</taxon>
        <taxon>Lophotrochozoa</taxon>
        <taxon>Platyhelminthes</taxon>
        <taxon>Trematoda</taxon>
        <taxon>Digenea</taxon>
        <taxon>Plagiorchiida</taxon>
        <taxon>Pronocephalata</taxon>
        <taxon>Paramphistomoidea</taxon>
        <taxon>Paramphistomidae</taxon>
        <taxon>Calicophoron</taxon>
    </lineage>
</organism>
<feature type="coiled-coil region" evidence="5">
    <location>
        <begin position="365"/>
        <end position="406"/>
    </location>
</feature>
<protein>
    <recommendedName>
        <fullName evidence="4">Tektin</fullName>
    </recommendedName>
</protein>
<keyword evidence="4" id="KW-0282">Flagellum</keyword>
<evidence type="ECO:0000313" key="7">
    <source>
        <dbReference type="Proteomes" id="UP001497525"/>
    </source>
</evidence>
<gene>
    <name evidence="6" type="ORF">CDAUBV1_LOCUS16496</name>
</gene>
<dbReference type="GO" id="GO:0005634">
    <property type="term" value="C:nucleus"/>
    <property type="evidence" value="ECO:0007669"/>
    <property type="project" value="TreeGrafter"/>
</dbReference>
<dbReference type="Pfam" id="PF03148">
    <property type="entry name" value="Tektin"/>
    <property type="match status" value="1"/>
</dbReference>
<keyword evidence="4" id="KW-0966">Cell projection</keyword>
<evidence type="ECO:0000256" key="3">
    <source>
        <dbReference type="ARBA" id="ARBA00023054"/>
    </source>
</evidence>
<comment type="subcellular location">
    <subcellularLocation>
        <location evidence="4">Cytoplasm</location>
        <location evidence="4">Cytoskeleton</location>
        <location evidence="4">Cilium axoneme</location>
    </subcellularLocation>
</comment>
<feature type="coiled-coil region" evidence="5">
    <location>
        <begin position="159"/>
        <end position="190"/>
    </location>
</feature>
<dbReference type="GO" id="GO:0015630">
    <property type="term" value="C:microtubule cytoskeleton"/>
    <property type="evidence" value="ECO:0007669"/>
    <property type="project" value="UniProtKB-UniRule"/>
</dbReference>
<dbReference type="PRINTS" id="PR00511">
    <property type="entry name" value="TEKTIN"/>
</dbReference>
<dbReference type="InterPro" id="IPR000435">
    <property type="entry name" value="Tektins"/>
</dbReference>
<comment type="similarity">
    <text evidence="1 4">Belongs to the tektin family.</text>
</comment>